<sequence length="468" mass="50936">MTILFRPELVYTGDRFEGGKQIVVADDGIIQGIEDWSIADSGEVAGATIENLPGRAMLPGMIDVHSHSFQRTIRGSVESRLKAGPNFWSWRDAMYRAANRFSPEELYTIACMAFMEMALAGITTVGEFHYVHRDRDGSPYENPNEIALQVIRAANDVGIRIALLRVAYVRAGFNKPADAGQRRFIEPTSEEFLTNTDALRSALRESGESAWIGVAPHSIRAVPIDYLREITAWARSERLPVHMHVAEQPAENDACMEEYGTTPFALLDREGILEEKFTAIHGIHLSAGEIAALGRSGAIIGACPTTERNLGDGILPADALMRAGVRIAFGSDSLTQIDPLENARELEYNLRLKQLERAVLDNVDGTALPQRLFACSTVNGAASLGANAGTLAPGMPADFFSVDFHDPSIAGSGPEELLASIVFGLAKTAIAEVAVNGRFLVQGGRHQRQEAVIRDYAALMRRQAGVYD</sequence>
<dbReference type="SUPFAM" id="SSF51338">
    <property type="entry name" value="Composite domain of metallo-dependent hydrolases"/>
    <property type="match status" value="1"/>
</dbReference>
<evidence type="ECO:0000256" key="2">
    <source>
        <dbReference type="ARBA" id="ARBA00022723"/>
    </source>
</evidence>
<dbReference type="Pfam" id="PF01979">
    <property type="entry name" value="Amidohydro_1"/>
    <property type="match status" value="1"/>
</dbReference>
<organism evidence="6 7">
    <name type="scientific">Acidisarcina polymorpha</name>
    <dbReference type="NCBI Taxonomy" id="2211140"/>
    <lineage>
        <taxon>Bacteria</taxon>
        <taxon>Pseudomonadati</taxon>
        <taxon>Acidobacteriota</taxon>
        <taxon>Terriglobia</taxon>
        <taxon>Terriglobales</taxon>
        <taxon>Acidobacteriaceae</taxon>
        <taxon>Acidisarcina</taxon>
    </lineage>
</organism>
<dbReference type="RefSeq" id="WP_114207154.1">
    <property type="nucleotide sequence ID" value="NZ_CP030840.1"/>
</dbReference>
<keyword evidence="2" id="KW-0479">Metal-binding</keyword>
<dbReference type="Gene3D" id="2.30.40.10">
    <property type="entry name" value="Urease, subunit C, domain 1"/>
    <property type="match status" value="1"/>
</dbReference>
<dbReference type="PANTHER" id="PTHR11271">
    <property type="entry name" value="GUANINE DEAMINASE"/>
    <property type="match status" value="1"/>
</dbReference>
<dbReference type="GO" id="GO:0005829">
    <property type="term" value="C:cytosol"/>
    <property type="evidence" value="ECO:0007669"/>
    <property type="project" value="TreeGrafter"/>
</dbReference>
<dbReference type="InterPro" id="IPR032466">
    <property type="entry name" value="Metal_Hydrolase"/>
</dbReference>
<gene>
    <name evidence="6" type="ORF">ACPOL_2448</name>
</gene>
<dbReference type="Gene3D" id="3.20.20.140">
    <property type="entry name" value="Metal-dependent hydrolases"/>
    <property type="match status" value="1"/>
</dbReference>
<evidence type="ECO:0000259" key="5">
    <source>
        <dbReference type="Pfam" id="PF01979"/>
    </source>
</evidence>
<feature type="domain" description="Amidohydrolase-related" evidence="5">
    <location>
        <begin position="57"/>
        <end position="438"/>
    </location>
</feature>
<dbReference type="InterPro" id="IPR006680">
    <property type="entry name" value="Amidohydro-rel"/>
</dbReference>
<dbReference type="SUPFAM" id="SSF51556">
    <property type="entry name" value="Metallo-dependent hydrolases"/>
    <property type="match status" value="1"/>
</dbReference>
<dbReference type="PANTHER" id="PTHR11271:SF48">
    <property type="entry name" value="AMIDOHYDROLASE-RELATED DOMAIN-CONTAINING PROTEIN"/>
    <property type="match status" value="1"/>
</dbReference>
<keyword evidence="4" id="KW-0862">Zinc</keyword>
<dbReference type="InterPro" id="IPR011059">
    <property type="entry name" value="Metal-dep_hydrolase_composite"/>
</dbReference>
<reference evidence="6 7" key="1">
    <citation type="journal article" date="2018" name="Front. Microbiol.">
        <title>Hydrolytic Capabilities as a Key to Environmental Success: Chitinolytic and Cellulolytic Acidobacteria From Acidic Sub-arctic Soils and Boreal Peatlands.</title>
        <authorList>
            <person name="Belova S.E."/>
            <person name="Ravin N.V."/>
            <person name="Pankratov T.A."/>
            <person name="Rakitin A.L."/>
            <person name="Ivanova A.A."/>
            <person name="Beletsky A.V."/>
            <person name="Mardanov A.V."/>
            <person name="Sinninghe Damste J.S."/>
            <person name="Dedysh S.N."/>
        </authorList>
    </citation>
    <scope>NUCLEOTIDE SEQUENCE [LARGE SCALE GENOMIC DNA]</scope>
    <source>
        <strain evidence="6 7">SBC82</strain>
    </source>
</reference>
<keyword evidence="7" id="KW-1185">Reference proteome</keyword>
<evidence type="ECO:0000256" key="1">
    <source>
        <dbReference type="ARBA" id="ARBA00001947"/>
    </source>
</evidence>
<dbReference type="InterPro" id="IPR051607">
    <property type="entry name" value="Metallo-dep_hydrolases"/>
</dbReference>
<name>A0A2Z5FYI4_9BACT</name>
<dbReference type="EMBL" id="CP030840">
    <property type="protein sequence ID" value="AXC11770.1"/>
    <property type="molecule type" value="Genomic_DNA"/>
</dbReference>
<dbReference type="NCBIfam" id="TIGR02022">
    <property type="entry name" value="hutF"/>
    <property type="match status" value="1"/>
</dbReference>
<dbReference type="NCBIfam" id="NF006681">
    <property type="entry name" value="PRK09229.1-2"/>
    <property type="match status" value="1"/>
</dbReference>
<dbReference type="GO" id="GO:0019239">
    <property type="term" value="F:deaminase activity"/>
    <property type="evidence" value="ECO:0007669"/>
    <property type="project" value="TreeGrafter"/>
</dbReference>
<evidence type="ECO:0000256" key="4">
    <source>
        <dbReference type="ARBA" id="ARBA00022833"/>
    </source>
</evidence>
<dbReference type="Proteomes" id="UP000253606">
    <property type="component" value="Chromosome"/>
</dbReference>
<dbReference type="AlphaFoldDB" id="A0A2Z5FYI4"/>
<evidence type="ECO:0000256" key="3">
    <source>
        <dbReference type="ARBA" id="ARBA00022801"/>
    </source>
</evidence>
<protein>
    <submittedName>
        <fullName evidence="6">Formiminoglutamic iminohydrolase</fullName>
    </submittedName>
</protein>
<evidence type="ECO:0000313" key="7">
    <source>
        <dbReference type="Proteomes" id="UP000253606"/>
    </source>
</evidence>
<accession>A0A2Z5FYI4</accession>
<comment type="cofactor">
    <cofactor evidence="1">
        <name>Zn(2+)</name>
        <dbReference type="ChEBI" id="CHEBI:29105"/>
    </cofactor>
</comment>
<dbReference type="OrthoDB" id="9807210at2"/>
<keyword evidence="3 6" id="KW-0378">Hydrolase</keyword>
<dbReference type="KEGG" id="abas:ACPOL_2448"/>
<proteinExistence type="predicted"/>
<evidence type="ECO:0000313" key="6">
    <source>
        <dbReference type="EMBL" id="AXC11770.1"/>
    </source>
</evidence>
<dbReference type="GO" id="GO:0046872">
    <property type="term" value="F:metal ion binding"/>
    <property type="evidence" value="ECO:0007669"/>
    <property type="project" value="UniProtKB-KW"/>
</dbReference>
<dbReference type="InterPro" id="IPR010252">
    <property type="entry name" value="HutF"/>
</dbReference>